<keyword evidence="5" id="KW-0597">Phosphoprotein</keyword>
<keyword evidence="9" id="KW-0843">Virulence</keyword>
<keyword evidence="4" id="KW-1003">Cell membrane</keyword>
<dbReference type="InterPro" id="IPR003661">
    <property type="entry name" value="HisK_dim/P_dom"/>
</dbReference>
<keyword evidence="6" id="KW-0808">Transferase</keyword>
<accession>A0A8I2B3W4</accession>
<evidence type="ECO:0000256" key="10">
    <source>
        <dbReference type="SAM" id="Phobius"/>
    </source>
</evidence>
<evidence type="ECO:0000256" key="7">
    <source>
        <dbReference type="ARBA" id="ARBA00022777"/>
    </source>
</evidence>
<dbReference type="RefSeq" id="WP_207541468.1">
    <property type="nucleotide sequence ID" value="NZ_JAFNAA010000001.1"/>
</dbReference>
<dbReference type="InterPro" id="IPR004358">
    <property type="entry name" value="Sig_transdc_His_kin-like_C"/>
</dbReference>
<name>A0A8I2B3W4_PLESH</name>
<evidence type="ECO:0000256" key="1">
    <source>
        <dbReference type="ARBA" id="ARBA00000085"/>
    </source>
</evidence>
<dbReference type="InterPro" id="IPR003594">
    <property type="entry name" value="HATPase_dom"/>
</dbReference>
<comment type="caution">
    <text evidence="12">The sequence shown here is derived from an EMBL/GenBank/DDBJ whole genome shotgun (WGS) entry which is preliminary data.</text>
</comment>
<dbReference type="InterPro" id="IPR036097">
    <property type="entry name" value="HisK_dim/P_sf"/>
</dbReference>
<dbReference type="SUPFAM" id="SSF47384">
    <property type="entry name" value="Homodimeric domain of signal transducing histidine kinase"/>
    <property type="match status" value="1"/>
</dbReference>
<dbReference type="EC" id="2.7.13.3" evidence="3"/>
<dbReference type="InterPro" id="IPR005467">
    <property type="entry name" value="His_kinase_dom"/>
</dbReference>
<evidence type="ECO:0000256" key="3">
    <source>
        <dbReference type="ARBA" id="ARBA00012438"/>
    </source>
</evidence>
<dbReference type="GO" id="GO:0000155">
    <property type="term" value="F:phosphorelay sensor kinase activity"/>
    <property type="evidence" value="ECO:0007669"/>
    <property type="project" value="InterPro"/>
</dbReference>
<dbReference type="CDD" id="cd00082">
    <property type="entry name" value="HisKA"/>
    <property type="match status" value="1"/>
</dbReference>
<feature type="transmembrane region" description="Helical" evidence="10">
    <location>
        <begin position="301"/>
        <end position="319"/>
    </location>
</feature>
<evidence type="ECO:0000313" key="13">
    <source>
        <dbReference type="Proteomes" id="UP000664658"/>
    </source>
</evidence>
<dbReference type="InterPro" id="IPR036890">
    <property type="entry name" value="HATPase_C_sf"/>
</dbReference>
<protein>
    <recommendedName>
        <fullName evidence="3">histidine kinase</fullName>
        <ecNumber evidence="3">2.7.13.3</ecNumber>
    </recommendedName>
</protein>
<keyword evidence="8" id="KW-0902">Two-component regulatory system</keyword>
<dbReference type="PANTHER" id="PTHR44936">
    <property type="entry name" value="SENSOR PROTEIN CREC"/>
    <property type="match status" value="1"/>
</dbReference>
<dbReference type="PRINTS" id="PR00344">
    <property type="entry name" value="BCTRLSENSOR"/>
</dbReference>
<dbReference type="PANTHER" id="PTHR44936:SF9">
    <property type="entry name" value="SENSOR PROTEIN CREC"/>
    <property type="match status" value="1"/>
</dbReference>
<keyword evidence="10" id="KW-0472">Membrane</keyword>
<evidence type="ECO:0000256" key="5">
    <source>
        <dbReference type="ARBA" id="ARBA00022553"/>
    </source>
</evidence>
<proteinExistence type="predicted"/>
<gene>
    <name evidence="12" type="ORF">J2R62_01250</name>
</gene>
<dbReference type="SMART" id="SM00388">
    <property type="entry name" value="HisKA"/>
    <property type="match status" value="1"/>
</dbReference>
<dbReference type="InterPro" id="IPR021821">
    <property type="entry name" value="VxrA_SD"/>
</dbReference>
<dbReference type="Proteomes" id="UP000664658">
    <property type="component" value="Unassembled WGS sequence"/>
</dbReference>
<dbReference type="CDD" id="cd00075">
    <property type="entry name" value="HATPase"/>
    <property type="match status" value="1"/>
</dbReference>
<dbReference type="AlphaFoldDB" id="A0A8I2B3W4"/>
<dbReference type="SMART" id="SM00387">
    <property type="entry name" value="HATPase_c"/>
    <property type="match status" value="1"/>
</dbReference>
<organism evidence="12 13">
    <name type="scientific">Plesiomonas shigelloides</name>
    <name type="common">Aeromonas shigelloides</name>
    <dbReference type="NCBI Taxonomy" id="703"/>
    <lineage>
        <taxon>Bacteria</taxon>
        <taxon>Pseudomonadati</taxon>
        <taxon>Pseudomonadota</taxon>
        <taxon>Gammaproteobacteria</taxon>
        <taxon>Enterobacterales</taxon>
        <taxon>Enterobacteriaceae</taxon>
        <taxon>Plesiomonas</taxon>
    </lineage>
</organism>
<dbReference type="PROSITE" id="PS50109">
    <property type="entry name" value="HIS_KIN"/>
    <property type="match status" value="1"/>
</dbReference>
<evidence type="ECO:0000256" key="9">
    <source>
        <dbReference type="ARBA" id="ARBA00023026"/>
    </source>
</evidence>
<dbReference type="Gene3D" id="3.30.565.10">
    <property type="entry name" value="Histidine kinase-like ATPase, C-terminal domain"/>
    <property type="match status" value="1"/>
</dbReference>
<sequence length="529" mass="58585">MAEDCRDQTRWTRWTYARARYTLPNMFWASALLGILGLLWALSLPSSALAASAVYLGEGDNLAQRLLPPWQQFSQRAESHATTVVTQQTLNQFPQGLLLSGSRYPMTSEYGWSALRALYRFSRDCPLTIDNTSQAALPAGLDKAYRFEAALCQGQPLSTAQLRPFLTQAPLRYPAGGSYADRYLRWLQARGLAAPMATLRSEYANWLSVDDSAHPLHQALAALAPAQRDLLLSGDSWALDSAQRLWLSSPVGLKRLERAQWQALAHQAGITLVARDSVAQCPLPVGALCVQPAPARFNRGWLLWGALALCALWVARLLWLRRRAAQERRFVLQLLTHELRTPVASLALAFETLRDEYAALSPAGQLALGRALGDGARLARLTQTSREFLSLSGRARWPTQTVLLDEWLEGVTEKYTDLLTVDVDSAAIESQPVTVPAYWLALCLDNLIRNALQHGRAPITLRVQLSAQRLSLTVEDAGEGASRAISNATTSHASGMGIGLFLVRRMMQRAGGRLRVQRRPTRYTLELPR</sequence>
<evidence type="ECO:0000256" key="8">
    <source>
        <dbReference type="ARBA" id="ARBA00023012"/>
    </source>
</evidence>
<dbReference type="Pfam" id="PF02518">
    <property type="entry name" value="HATPase_c"/>
    <property type="match status" value="1"/>
</dbReference>
<evidence type="ECO:0000256" key="6">
    <source>
        <dbReference type="ARBA" id="ARBA00022679"/>
    </source>
</evidence>
<dbReference type="SUPFAM" id="SSF55874">
    <property type="entry name" value="ATPase domain of HSP90 chaperone/DNA topoisomerase II/histidine kinase"/>
    <property type="match status" value="1"/>
</dbReference>
<comment type="subcellular location">
    <subcellularLocation>
        <location evidence="2">Cell membrane</location>
        <topology evidence="2">Multi-pass membrane protein</topology>
    </subcellularLocation>
</comment>
<keyword evidence="7" id="KW-0418">Kinase</keyword>
<evidence type="ECO:0000259" key="11">
    <source>
        <dbReference type="PROSITE" id="PS50109"/>
    </source>
</evidence>
<dbReference type="Pfam" id="PF11884">
    <property type="entry name" value="DUF3404"/>
    <property type="match status" value="1"/>
</dbReference>
<dbReference type="GO" id="GO:0005886">
    <property type="term" value="C:plasma membrane"/>
    <property type="evidence" value="ECO:0007669"/>
    <property type="project" value="UniProtKB-SubCell"/>
</dbReference>
<keyword evidence="10" id="KW-1133">Transmembrane helix</keyword>
<feature type="domain" description="Histidine kinase" evidence="11">
    <location>
        <begin position="334"/>
        <end position="529"/>
    </location>
</feature>
<dbReference type="InterPro" id="IPR050980">
    <property type="entry name" value="2C_sensor_his_kinase"/>
</dbReference>
<dbReference type="EMBL" id="JAFNAA010000001">
    <property type="protein sequence ID" value="MBO1106858.1"/>
    <property type="molecule type" value="Genomic_DNA"/>
</dbReference>
<reference evidence="12" key="1">
    <citation type="submission" date="2021-03" db="EMBL/GenBank/DDBJ databases">
        <title>Plesiomonas shigelloides zfcc0051, isolated from zebrafish feces.</title>
        <authorList>
            <person name="Vanderhoek Z."/>
            <person name="Gaulke C."/>
        </authorList>
    </citation>
    <scope>NUCLEOTIDE SEQUENCE</scope>
    <source>
        <strain evidence="12">Zfcc0051</strain>
    </source>
</reference>
<evidence type="ECO:0000256" key="4">
    <source>
        <dbReference type="ARBA" id="ARBA00022475"/>
    </source>
</evidence>
<comment type="catalytic activity">
    <reaction evidence="1">
        <text>ATP + protein L-histidine = ADP + protein N-phospho-L-histidine.</text>
        <dbReference type="EC" id="2.7.13.3"/>
    </reaction>
</comment>
<evidence type="ECO:0000313" key="12">
    <source>
        <dbReference type="EMBL" id="MBO1106858.1"/>
    </source>
</evidence>
<keyword evidence="10" id="KW-0812">Transmembrane</keyword>
<evidence type="ECO:0000256" key="2">
    <source>
        <dbReference type="ARBA" id="ARBA00004651"/>
    </source>
</evidence>